<accession>A0A1A9UTT7</accession>
<dbReference type="Proteomes" id="UP000078200">
    <property type="component" value="Unassembled WGS sequence"/>
</dbReference>
<reference evidence="1" key="1">
    <citation type="submission" date="2020-05" db="UniProtKB">
        <authorList>
            <consortium name="EnsemblMetazoa"/>
        </authorList>
    </citation>
    <scope>IDENTIFICATION</scope>
    <source>
        <strain evidence="1">TTRI</strain>
    </source>
</reference>
<evidence type="ECO:0000313" key="2">
    <source>
        <dbReference type="Proteomes" id="UP000078200"/>
    </source>
</evidence>
<keyword evidence="2" id="KW-1185">Reference proteome</keyword>
<evidence type="ECO:0000313" key="1">
    <source>
        <dbReference type="EnsemblMetazoa" id="GAUT015034-PA"/>
    </source>
</evidence>
<dbReference type="EnsemblMetazoa" id="GAUT015034-RA">
    <property type="protein sequence ID" value="GAUT015034-PA"/>
    <property type="gene ID" value="GAUT015034"/>
</dbReference>
<proteinExistence type="predicted"/>
<dbReference type="AlphaFoldDB" id="A0A1A9UTT7"/>
<protein>
    <submittedName>
        <fullName evidence="1">Uncharacterized protein</fullName>
    </submittedName>
</protein>
<dbReference type="VEuPathDB" id="VectorBase:GAUT015034"/>
<sequence length="217" mass="25870">MKQKLRKRRQHSEHGHTEYHDSFYLLTFGIRNYCVDTWFRGFTPFNRSRSQLSKIKERSSSRFGWLLSLLHEKQLPNRHHHNKNKVNKLLAVALNENNIMSPAFQIMIASVLCGRLNLALRYVILAIKRMLVLAETVEQLRKANVYKVHSNKFRGYYPEAQQHNFARLMRKKSYGFSPRDYEYDWKHVRSDLCVTLNSPQAKQTLKMIKTLTFYLSY</sequence>
<organism evidence="1 2">
    <name type="scientific">Glossina austeni</name>
    <name type="common">Savannah tsetse fly</name>
    <dbReference type="NCBI Taxonomy" id="7395"/>
    <lineage>
        <taxon>Eukaryota</taxon>
        <taxon>Metazoa</taxon>
        <taxon>Ecdysozoa</taxon>
        <taxon>Arthropoda</taxon>
        <taxon>Hexapoda</taxon>
        <taxon>Insecta</taxon>
        <taxon>Pterygota</taxon>
        <taxon>Neoptera</taxon>
        <taxon>Endopterygota</taxon>
        <taxon>Diptera</taxon>
        <taxon>Brachycera</taxon>
        <taxon>Muscomorpha</taxon>
        <taxon>Hippoboscoidea</taxon>
        <taxon>Glossinidae</taxon>
        <taxon>Glossina</taxon>
    </lineage>
</organism>
<name>A0A1A9UTT7_GLOAU</name>